<feature type="non-terminal residue" evidence="2">
    <location>
        <position position="76"/>
    </location>
</feature>
<name>A0A6J4V6L6_9BACT</name>
<dbReference type="AlphaFoldDB" id="A0A6J4V6L6"/>
<evidence type="ECO:0000256" key="1">
    <source>
        <dbReference type="SAM" id="MobiDB-lite"/>
    </source>
</evidence>
<sequence>EAVWSPRPDHRGGLRGTATIAPDRLWPDTFRAVAGLQRRHGPSLPGEAGGSGVVQGAAARGEERGRRRRRGGGGWL</sequence>
<feature type="non-terminal residue" evidence="2">
    <location>
        <position position="1"/>
    </location>
</feature>
<feature type="region of interest" description="Disordered" evidence="1">
    <location>
        <begin position="36"/>
        <end position="76"/>
    </location>
</feature>
<reference evidence="2" key="1">
    <citation type="submission" date="2020-02" db="EMBL/GenBank/DDBJ databases">
        <authorList>
            <person name="Meier V. D."/>
        </authorList>
    </citation>
    <scope>NUCLEOTIDE SEQUENCE</scope>
    <source>
        <strain evidence="2">AVDCRST_MAG88</strain>
    </source>
</reference>
<evidence type="ECO:0000313" key="2">
    <source>
        <dbReference type="EMBL" id="CAA9568687.1"/>
    </source>
</evidence>
<dbReference type="EMBL" id="CADCWM010000556">
    <property type="protein sequence ID" value="CAA9568687.1"/>
    <property type="molecule type" value="Genomic_DNA"/>
</dbReference>
<gene>
    <name evidence="2" type="ORF">AVDCRST_MAG88-2133</name>
</gene>
<proteinExistence type="predicted"/>
<organism evidence="2">
    <name type="scientific">uncultured Thermomicrobiales bacterium</name>
    <dbReference type="NCBI Taxonomy" id="1645740"/>
    <lineage>
        <taxon>Bacteria</taxon>
        <taxon>Pseudomonadati</taxon>
        <taxon>Thermomicrobiota</taxon>
        <taxon>Thermomicrobia</taxon>
        <taxon>Thermomicrobiales</taxon>
        <taxon>environmental samples</taxon>
    </lineage>
</organism>
<protein>
    <submittedName>
        <fullName evidence="2">Uncharacterized protein</fullName>
    </submittedName>
</protein>
<accession>A0A6J4V6L6</accession>
<feature type="compositionally biased region" description="Basic residues" evidence="1">
    <location>
        <begin position="66"/>
        <end position="76"/>
    </location>
</feature>